<sequence length="194" mass="21660">MSRASRSRARLVPDNLVFNVEAHLYDKGKTPGSRGKEVKSCKVFVAHDILLYQPLLWWHLLLTPAMLEIWACKCYRKLLQNRNANADSDKDGNNVFPLEDNKGNITLLRLPNPDLFDGAKACHAGQEQQASMGINTQALKALNAASNGHRRSPTSHHSQQLQHAPELTKTATWREVLTTLDVDLCNVGAVQEEI</sequence>
<gene>
    <name evidence="2" type="ORF">Rhopal_002993-T1</name>
</gene>
<reference evidence="2 3" key="1">
    <citation type="submission" date="2021-12" db="EMBL/GenBank/DDBJ databases">
        <title>High titer production of polyol ester of fatty acids by Rhodotorula paludigena BS15 towards product separation-free biomass refinery.</title>
        <authorList>
            <person name="Mano J."/>
            <person name="Ono H."/>
            <person name="Tanaka T."/>
            <person name="Naito K."/>
            <person name="Sushida H."/>
            <person name="Ike M."/>
            <person name="Tokuyasu K."/>
            <person name="Kitaoka M."/>
        </authorList>
    </citation>
    <scope>NUCLEOTIDE SEQUENCE [LARGE SCALE GENOMIC DNA]</scope>
    <source>
        <strain evidence="2 3">BS15</strain>
    </source>
</reference>
<accession>A0AAV5GKG8</accession>
<proteinExistence type="predicted"/>
<comment type="caution">
    <text evidence="2">The sequence shown here is derived from an EMBL/GenBank/DDBJ whole genome shotgun (WGS) entry which is preliminary data.</text>
</comment>
<dbReference type="Proteomes" id="UP001342314">
    <property type="component" value="Unassembled WGS sequence"/>
</dbReference>
<name>A0AAV5GKG8_9BASI</name>
<evidence type="ECO:0000313" key="3">
    <source>
        <dbReference type="Proteomes" id="UP001342314"/>
    </source>
</evidence>
<evidence type="ECO:0000313" key="2">
    <source>
        <dbReference type="EMBL" id="GJN90000.1"/>
    </source>
</evidence>
<dbReference type="AlphaFoldDB" id="A0AAV5GKG8"/>
<protein>
    <submittedName>
        <fullName evidence="2">Uncharacterized protein</fullName>
    </submittedName>
</protein>
<keyword evidence="3" id="KW-1185">Reference proteome</keyword>
<evidence type="ECO:0000256" key="1">
    <source>
        <dbReference type="SAM" id="MobiDB-lite"/>
    </source>
</evidence>
<feature type="region of interest" description="Disordered" evidence="1">
    <location>
        <begin position="144"/>
        <end position="167"/>
    </location>
</feature>
<organism evidence="2 3">
    <name type="scientific">Rhodotorula paludigena</name>
    <dbReference type="NCBI Taxonomy" id="86838"/>
    <lineage>
        <taxon>Eukaryota</taxon>
        <taxon>Fungi</taxon>
        <taxon>Dikarya</taxon>
        <taxon>Basidiomycota</taxon>
        <taxon>Pucciniomycotina</taxon>
        <taxon>Microbotryomycetes</taxon>
        <taxon>Sporidiobolales</taxon>
        <taxon>Sporidiobolaceae</taxon>
        <taxon>Rhodotorula</taxon>
    </lineage>
</organism>
<dbReference type="EMBL" id="BQKY01000006">
    <property type="protein sequence ID" value="GJN90000.1"/>
    <property type="molecule type" value="Genomic_DNA"/>
</dbReference>